<organism evidence="12 13">
    <name type="scientific">Coniochaeta pulveracea</name>
    <dbReference type="NCBI Taxonomy" id="177199"/>
    <lineage>
        <taxon>Eukaryota</taxon>
        <taxon>Fungi</taxon>
        <taxon>Dikarya</taxon>
        <taxon>Ascomycota</taxon>
        <taxon>Pezizomycotina</taxon>
        <taxon>Sordariomycetes</taxon>
        <taxon>Sordariomycetidae</taxon>
        <taxon>Coniochaetales</taxon>
        <taxon>Coniochaetaceae</taxon>
        <taxon>Coniochaeta</taxon>
    </lineage>
</organism>
<dbReference type="PANTHER" id="PTHR31646:SF1">
    <property type="entry name" value="ALPHA-1,2-MANNOSYLTRANSFERASE MNN2"/>
    <property type="match status" value="1"/>
</dbReference>
<keyword evidence="8" id="KW-0333">Golgi apparatus</keyword>
<dbReference type="SUPFAM" id="SSF53448">
    <property type="entry name" value="Nucleotide-diphospho-sugar transferases"/>
    <property type="match status" value="1"/>
</dbReference>
<evidence type="ECO:0008006" key="14">
    <source>
        <dbReference type="Google" id="ProtNLM"/>
    </source>
</evidence>
<evidence type="ECO:0000313" key="13">
    <source>
        <dbReference type="Proteomes" id="UP000275385"/>
    </source>
</evidence>
<dbReference type="STRING" id="177199.A0A420YDQ9"/>
<dbReference type="Proteomes" id="UP000275385">
    <property type="component" value="Unassembled WGS sequence"/>
</dbReference>
<keyword evidence="5" id="KW-0812">Transmembrane</keyword>
<evidence type="ECO:0000256" key="1">
    <source>
        <dbReference type="ARBA" id="ARBA00004323"/>
    </source>
</evidence>
<dbReference type="GO" id="GO:0046354">
    <property type="term" value="P:mannan biosynthetic process"/>
    <property type="evidence" value="ECO:0007669"/>
    <property type="project" value="TreeGrafter"/>
</dbReference>
<evidence type="ECO:0000313" key="12">
    <source>
        <dbReference type="EMBL" id="RKU46059.1"/>
    </source>
</evidence>
<keyword evidence="9" id="KW-0472">Membrane</keyword>
<comment type="caution">
    <text evidence="12">The sequence shown here is derived from an EMBL/GenBank/DDBJ whole genome shotgun (WGS) entry which is preliminary data.</text>
</comment>
<dbReference type="EMBL" id="QVQW01000016">
    <property type="protein sequence ID" value="RKU46059.1"/>
    <property type="molecule type" value="Genomic_DNA"/>
</dbReference>
<dbReference type="GO" id="GO:0000139">
    <property type="term" value="C:Golgi membrane"/>
    <property type="evidence" value="ECO:0007669"/>
    <property type="project" value="UniProtKB-SubCell"/>
</dbReference>
<comment type="subcellular location">
    <subcellularLocation>
        <location evidence="1">Golgi apparatus membrane</location>
        <topology evidence="1">Single-pass type II membrane protein</topology>
    </subcellularLocation>
</comment>
<evidence type="ECO:0000256" key="4">
    <source>
        <dbReference type="ARBA" id="ARBA00022679"/>
    </source>
</evidence>
<feature type="signal peptide" evidence="11">
    <location>
        <begin position="1"/>
        <end position="26"/>
    </location>
</feature>
<evidence type="ECO:0000256" key="9">
    <source>
        <dbReference type="ARBA" id="ARBA00023136"/>
    </source>
</evidence>
<keyword evidence="13" id="KW-1185">Reference proteome</keyword>
<evidence type="ECO:0000256" key="3">
    <source>
        <dbReference type="ARBA" id="ARBA00009105"/>
    </source>
</evidence>
<dbReference type="Pfam" id="PF11051">
    <property type="entry name" value="Mannosyl_trans3"/>
    <property type="match status" value="2"/>
</dbReference>
<sequence>MAISKRPRIFLGLLVVCIVVFLTARSRDTLSDIRLPDLPGTGAPKKTQPQADSKEAAPYNPLLPPGARLEPQAHKLKTANDFHDHFEAVTRLKGITMAVAKKTCTWSPLEYVDFQFNSDVEWVVKDRSDAELEFRRKEWQQYVQTGMIPYDLVKDKFEGRGLVILAGNQDTLMRVKVILRQLVKLQSSIAVEIHYWDTEMNEANQKELSDIYPHMSFNDLSKGHNIVKPKKDGFWINYQLKTAALINSKFAEPLLLDSDNVPVIDPATLYDSAVYREYHTVFWPDIARTRPQNPAWAITNTPCRMNEYEQESGQLLVDKHRYWYHLQLASWLNNEHGDYYNKFLLGDKDMFRFSWHALRTDYGKPKKWLASVGTENDGFYCGHSFAQYHPDNGQIAFMHGGLFKTVSLEVMRWNRETKGAYFRNYKRSPTDENPAMNINVGIKFDGAAYYPNHSENFKVAMCTDLYDVQAGKLEDILPGWEQRFEEIGGYWQLEQEKAKVKAEQDKADKANAASPGGKAANAVAPAA</sequence>
<keyword evidence="6" id="KW-0735">Signal-anchor</keyword>
<evidence type="ECO:0000256" key="5">
    <source>
        <dbReference type="ARBA" id="ARBA00022692"/>
    </source>
</evidence>
<comment type="similarity">
    <text evidence="3">Belongs to the MNN1/MNT family.</text>
</comment>
<name>A0A420YDQ9_9PEZI</name>
<feature type="region of interest" description="Disordered" evidence="10">
    <location>
        <begin position="501"/>
        <end position="527"/>
    </location>
</feature>
<dbReference type="AlphaFoldDB" id="A0A420YDQ9"/>
<comment type="pathway">
    <text evidence="2">Protein modification; protein glycosylation.</text>
</comment>
<feature type="chain" id="PRO_5019275111" description="Glycosyltransferase family 71 protein" evidence="11">
    <location>
        <begin position="27"/>
        <end position="527"/>
    </location>
</feature>
<evidence type="ECO:0000256" key="11">
    <source>
        <dbReference type="SAM" id="SignalP"/>
    </source>
</evidence>
<dbReference type="PANTHER" id="PTHR31646">
    <property type="entry name" value="ALPHA-1,2-MANNOSYLTRANSFERASE MNN2"/>
    <property type="match status" value="1"/>
</dbReference>
<gene>
    <name evidence="12" type="ORF">DL546_003026</name>
</gene>
<keyword evidence="4" id="KW-0808">Transferase</keyword>
<reference evidence="12 13" key="1">
    <citation type="submission" date="2018-08" db="EMBL/GenBank/DDBJ databases">
        <title>Draft genome of the lignicolous fungus Coniochaeta pulveracea.</title>
        <authorList>
            <person name="Borstlap C.J."/>
            <person name="De Witt R.N."/>
            <person name="Botha A."/>
            <person name="Volschenk H."/>
        </authorList>
    </citation>
    <scope>NUCLEOTIDE SEQUENCE [LARGE SCALE GENOMIC DNA]</scope>
    <source>
        <strain evidence="12 13">CAB683</strain>
    </source>
</reference>
<keyword evidence="11" id="KW-0732">Signal</keyword>
<evidence type="ECO:0000256" key="6">
    <source>
        <dbReference type="ARBA" id="ARBA00022968"/>
    </source>
</evidence>
<evidence type="ECO:0000256" key="10">
    <source>
        <dbReference type="SAM" id="MobiDB-lite"/>
    </source>
</evidence>
<evidence type="ECO:0000256" key="2">
    <source>
        <dbReference type="ARBA" id="ARBA00004922"/>
    </source>
</evidence>
<dbReference type="InterPro" id="IPR022751">
    <property type="entry name" value="Alpha_mannosyltransferase"/>
</dbReference>
<keyword evidence="7" id="KW-1133">Transmembrane helix</keyword>
<proteinExistence type="inferred from homology"/>
<evidence type="ECO:0000256" key="7">
    <source>
        <dbReference type="ARBA" id="ARBA00022989"/>
    </source>
</evidence>
<protein>
    <recommendedName>
        <fullName evidence="14">Glycosyltransferase family 71 protein</fullName>
    </recommendedName>
</protein>
<dbReference type="GO" id="GO:0000026">
    <property type="term" value="F:alpha-1,2-mannosyltransferase activity"/>
    <property type="evidence" value="ECO:0007669"/>
    <property type="project" value="TreeGrafter"/>
</dbReference>
<evidence type="ECO:0000256" key="8">
    <source>
        <dbReference type="ARBA" id="ARBA00023034"/>
    </source>
</evidence>
<feature type="region of interest" description="Disordered" evidence="10">
    <location>
        <begin position="33"/>
        <end position="59"/>
    </location>
</feature>
<dbReference type="InterPro" id="IPR029044">
    <property type="entry name" value="Nucleotide-diphossugar_trans"/>
</dbReference>
<dbReference type="OrthoDB" id="430354at2759"/>
<accession>A0A420YDQ9</accession>